<feature type="compositionally biased region" description="Basic and acidic residues" evidence="5">
    <location>
        <begin position="39"/>
        <end position="49"/>
    </location>
</feature>
<dbReference type="SUPFAM" id="SSF57959">
    <property type="entry name" value="Leucine zipper domain"/>
    <property type="match status" value="1"/>
</dbReference>
<dbReference type="OrthoDB" id="295274at2759"/>
<dbReference type="Pfam" id="PF00170">
    <property type="entry name" value="bZIP_1"/>
    <property type="match status" value="1"/>
</dbReference>
<dbReference type="SMART" id="SM00338">
    <property type="entry name" value="BRLZ"/>
    <property type="match status" value="1"/>
</dbReference>
<evidence type="ECO:0000256" key="4">
    <source>
        <dbReference type="ARBA" id="ARBA00023242"/>
    </source>
</evidence>
<comment type="subcellular location">
    <subcellularLocation>
        <location evidence="1">Nucleus</location>
    </subcellularLocation>
</comment>
<keyword evidence="2" id="KW-0805">Transcription regulation</keyword>
<dbReference type="EMBL" id="ML977345">
    <property type="protein sequence ID" value="KAF2108832.1"/>
    <property type="molecule type" value="Genomic_DNA"/>
</dbReference>
<dbReference type="Proteomes" id="UP000799770">
    <property type="component" value="Unassembled WGS sequence"/>
</dbReference>
<feature type="compositionally biased region" description="Basic and acidic residues" evidence="5">
    <location>
        <begin position="17"/>
        <end position="27"/>
    </location>
</feature>
<dbReference type="CDD" id="cd14687">
    <property type="entry name" value="bZIP_ATF2"/>
    <property type="match status" value="1"/>
</dbReference>
<keyword evidence="4" id="KW-0539">Nucleus</keyword>
<dbReference type="InterPro" id="IPR004827">
    <property type="entry name" value="bZIP"/>
</dbReference>
<evidence type="ECO:0000256" key="2">
    <source>
        <dbReference type="ARBA" id="ARBA00023015"/>
    </source>
</evidence>
<accession>A0A6A5YP22</accession>
<dbReference type="InterPro" id="IPR046347">
    <property type="entry name" value="bZIP_sf"/>
</dbReference>
<reference evidence="7" key="1">
    <citation type="journal article" date="2020" name="Stud. Mycol.">
        <title>101 Dothideomycetes genomes: a test case for predicting lifestyles and emergence of pathogens.</title>
        <authorList>
            <person name="Haridas S."/>
            <person name="Albert R."/>
            <person name="Binder M."/>
            <person name="Bloem J."/>
            <person name="Labutti K."/>
            <person name="Salamov A."/>
            <person name="Andreopoulos B."/>
            <person name="Baker S."/>
            <person name="Barry K."/>
            <person name="Bills G."/>
            <person name="Bluhm B."/>
            <person name="Cannon C."/>
            <person name="Castanera R."/>
            <person name="Culley D."/>
            <person name="Daum C."/>
            <person name="Ezra D."/>
            <person name="Gonzalez J."/>
            <person name="Henrissat B."/>
            <person name="Kuo A."/>
            <person name="Liang C."/>
            <person name="Lipzen A."/>
            <person name="Lutzoni F."/>
            <person name="Magnuson J."/>
            <person name="Mondo S."/>
            <person name="Nolan M."/>
            <person name="Ohm R."/>
            <person name="Pangilinan J."/>
            <person name="Park H.-J."/>
            <person name="Ramirez L."/>
            <person name="Alfaro M."/>
            <person name="Sun H."/>
            <person name="Tritt A."/>
            <person name="Yoshinaga Y."/>
            <person name="Zwiers L.-H."/>
            <person name="Turgeon B."/>
            <person name="Goodwin S."/>
            <person name="Spatafora J."/>
            <person name="Crous P."/>
            <person name="Grigoriev I."/>
        </authorList>
    </citation>
    <scope>NUCLEOTIDE SEQUENCE</scope>
    <source>
        <strain evidence="7">CBS 627.86</strain>
    </source>
</reference>
<protein>
    <recommendedName>
        <fullName evidence="6">BZIP domain-containing protein</fullName>
    </recommendedName>
</protein>
<feature type="domain" description="BZIP" evidence="6">
    <location>
        <begin position="16"/>
        <end position="79"/>
    </location>
</feature>
<proteinExistence type="predicted"/>
<evidence type="ECO:0000256" key="1">
    <source>
        <dbReference type="ARBA" id="ARBA00004123"/>
    </source>
</evidence>
<keyword evidence="8" id="KW-1185">Reference proteome</keyword>
<feature type="non-terminal residue" evidence="7">
    <location>
        <position position="100"/>
    </location>
</feature>
<dbReference type="PROSITE" id="PS50217">
    <property type="entry name" value="BZIP"/>
    <property type="match status" value="1"/>
</dbReference>
<evidence type="ECO:0000256" key="5">
    <source>
        <dbReference type="SAM" id="MobiDB-lite"/>
    </source>
</evidence>
<evidence type="ECO:0000256" key="3">
    <source>
        <dbReference type="ARBA" id="ARBA00023163"/>
    </source>
</evidence>
<dbReference type="InterPro" id="IPR051027">
    <property type="entry name" value="bZIP_transcription_factors"/>
</dbReference>
<gene>
    <name evidence="7" type="ORF">BDV96DRAFT_455819</name>
</gene>
<feature type="region of interest" description="Disordered" evidence="5">
    <location>
        <begin position="1"/>
        <end position="49"/>
    </location>
</feature>
<organism evidence="7 8">
    <name type="scientific">Lophiotrema nucula</name>
    <dbReference type="NCBI Taxonomy" id="690887"/>
    <lineage>
        <taxon>Eukaryota</taxon>
        <taxon>Fungi</taxon>
        <taxon>Dikarya</taxon>
        <taxon>Ascomycota</taxon>
        <taxon>Pezizomycotina</taxon>
        <taxon>Dothideomycetes</taxon>
        <taxon>Pleosporomycetidae</taxon>
        <taxon>Pleosporales</taxon>
        <taxon>Lophiotremataceae</taxon>
        <taxon>Lophiotrema</taxon>
    </lineage>
</organism>
<feature type="compositionally biased region" description="Basic residues" evidence="5">
    <location>
        <begin position="28"/>
        <end position="38"/>
    </location>
</feature>
<evidence type="ECO:0000259" key="6">
    <source>
        <dbReference type="PROSITE" id="PS50217"/>
    </source>
</evidence>
<dbReference type="Gene3D" id="1.20.5.170">
    <property type="match status" value="1"/>
</dbReference>
<dbReference type="GO" id="GO:0005634">
    <property type="term" value="C:nucleus"/>
    <property type="evidence" value="ECO:0007669"/>
    <property type="project" value="UniProtKB-SubCell"/>
</dbReference>
<dbReference type="PANTHER" id="PTHR19304">
    <property type="entry name" value="CYCLIC-AMP RESPONSE ELEMENT BINDING PROTEIN"/>
    <property type="match status" value="1"/>
</dbReference>
<dbReference type="GO" id="GO:0003700">
    <property type="term" value="F:DNA-binding transcription factor activity"/>
    <property type="evidence" value="ECO:0007669"/>
    <property type="project" value="InterPro"/>
</dbReference>
<evidence type="ECO:0000313" key="7">
    <source>
        <dbReference type="EMBL" id="KAF2108832.1"/>
    </source>
</evidence>
<feature type="non-terminal residue" evidence="7">
    <location>
        <position position="1"/>
    </location>
</feature>
<sequence>PSTARRRKSSLSNDSASARERYLEKNRRAATKCRSKQKKQQEELVENARDAERKNKILRAEVAILKEDMRELMQVVGEHSHCTDNRLRMYVQREADRLAT</sequence>
<name>A0A6A5YP22_9PLEO</name>
<dbReference type="AlphaFoldDB" id="A0A6A5YP22"/>
<evidence type="ECO:0000313" key="8">
    <source>
        <dbReference type="Proteomes" id="UP000799770"/>
    </source>
</evidence>
<keyword evidence="3" id="KW-0804">Transcription</keyword>